<dbReference type="EMBL" id="CAJVPL010000761">
    <property type="protein sequence ID" value="CAG8527530.1"/>
    <property type="molecule type" value="Genomic_DNA"/>
</dbReference>
<name>A0A9N9FDF7_9GLOM</name>
<evidence type="ECO:0000313" key="1">
    <source>
        <dbReference type="EMBL" id="CAG8527530.1"/>
    </source>
</evidence>
<accession>A0A9N9FDF7</accession>
<organism evidence="1 2">
    <name type="scientific">Ambispora gerdemannii</name>
    <dbReference type="NCBI Taxonomy" id="144530"/>
    <lineage>
        <taxon>Eukaryota</taxon>
        <taxon>Fungi</taxon>
        <taxon>Fungi incertae sedis</taxon>
        <taxon>Mucoromycota</taxon>
        <taxon>Glomeromycotina</taxon>
        <taxon>Glomeromycetes</taxon>
        <taxon>Archaeosporales</taxon>
        <taxon>Ambisporaceae</taxon>
        <taxon>Ambispora</taxon>
    </lineage>
</organism>
<sequence>MDKEFEIDISDIVSITTISEHEYKETFSTLDELDVAATVDNSTSVESILCERPQVLFY</sequence>
<protein>
    <submittedName>
        <fullName evidence="1">2671_t:CDS:1</fullName>
    </submittedName>
</protein>
<gene>
    <name evidence="1" type="ORF">AGERDE_LOCUS5548</name>
</gene>
<dbReference type="Proteomes" id="UP000789831">
    <property type="component" value="Unassembled WGS sequence"/>
</dbReference>
<keyword evidence="2" id="KW-1185">Reference proteome</keyword>
<evidence type="ECO:0000313" key="2">
    <source>
        <dbReference type="Proteomes" id="UP000789831"/>
    </source>
</evidence>
<proteinExistence type="predicted"/>
<dbReference type="AlphaFoldDB" id="A0A9N9FDF7"/>
<reference evidence="1" key="1">
    <citation type="submission" date="2021-06" db="EMBL/GenBank/DDBJ databases">
        <authorList>
            <person name="Kallberg Y."/>
            <person name="Tangrot J."/>
            <person name="Rosling A."/>
        </authorList>
    </citation>
    <scope>NUCLEOTIDE SEQUENCE</scope>
    <source>
        <strain evidence="1">MT106</strain>
    </source>
</reference>
<comment type="caution">
    <text evidence="1">The sequence shown here is derived from an EMBL/GenBank/DDBJ whole genome shotgun (WGS) entry which is preliminary data.</text>
</comment>